<evidence type="ECO:0000256" key="6">
    <source>
        <dbReference type="ARBA" id="ARBA00023163"/>
    </source>
</evidence>
<dbReference type="GO" id="GO:0045943">
    <property type="term" value="P:positive regulation of transcription by RNA polymerase I"/>
    <property type="evidence" value="ECO:0007669"/>
    <property type="project" value="InterPro"/>
</dbReference>
<evidence type="ECO:0000313" key="11">
    <source>
        <dbReference type="EMBL" id="KAJ8907938.1"/>
    </source>
</evidence>
<dbReference type="PROSITE" id="PS50294">
    <property type="entry name" value="WD_REPEATS_REGION"/>
    <property type="match status" value="1"/>
</dbReference>
<evidence type="ECO:0000256" key="7">
    <source>
        <dbReference type="ARBA" id="ARBA00023242"/>
    </source>
</evidence>
<evidence type="ECO:0000256" key="3">
    <source>
        <dbReference type="ARBA" id="ARBA00022552"/>
    </source>
</evidence>
<dbReference type="InterPro" id="IPR057644">
    <property type="entry name" value="Beta-prop_WDR75_2nd"/>
</dbReference>
<dbReference type="InterPro" id="IPR036322">
    <property type="entry name" value="WD40_repeat_dom_sf"/>
</dbReference>
<reference evidence="11 12" key="1">
    <citation type="journal article" date="2023" name="Nat. Commun.">
        <title>Origin of minicircular mitochondrial genomes in red algae.</title>
        <authorList>
            <person name="Lee Y."/>
            <person name="Cho C.H."/>
            <person name="Lee Y.M."/>
            <person name="Park S.I."/>
            <person name="Yang J.H."/>
            <person name="West J.A."/>
            <person name="Bhattacharya D."/>
            <person name="Yoon H.S."/>
        </authorList>
    </citation>
    <scope>NUCLEOTIDE SEQUENCE [LARGE SCALE GENOMIC DNA]</scope>
    <source>
        <strain evidence="11 12">CCMP1338</strain>
        <tissue evidence="11">Whole cell</tissue>
    </source>
</reference>
<evidence type="ECO:0000256" key="8">
    <source>
        <dbReference type="PROSITE-ProRule" id="PRU00221"/>
    </source>
</evidence>
<dbReference type="PROSITE" id="PS50082">
    <property type="entry name" value="WD_REPEATS_2"/>
    <property type="match status" value="2"/>
</dbReference>
<keyword evidence="2" id="KW-0690">Ribosome biogenesis</keyword>
<evidence type="ECO:0000313" key="12">
    <source>
        <dbReference type="Proteomes" id="UP001157974"/>
    </source>
</evidence>
<name>A0AAV8UZ87_9RHOD</name>
<dbReference type="Pfam" id="PF23869">
    <property type="entry name" value="Beta-prop_WDR75_1st"/>
    <property type="match status" value="1"/>
</dbReference>
<comment type="caution">
    <text evidence="11">The sequence shown here is derived from an EMBL/GenBank/DDBJ whole genome shotgun (WGS) entry which is preliminary data.</text>
</comment>
<keyword evidence="7" id="KW-0539">Nucleus</keyword>
<dbReference type="Proteomes" id="UP001157974">
    <property type="component" value="Unassembled WGS sequence"/>
</dbReference>
<feature type="domain" description="WD repeat-containing protein 75 second beta-propeller" evidence="10">
    <location>
        <begin position="360"/>
        <end position="640"/>
    </location>
</feature>
<feature type="repeat" description="WD" evidence="8">
    <location>
        <begin position="82"/>
        <end position="103"/>
    </location>
</feature>
<dbReference type="GO" id="GO:0006364">
    <property type="term" value="P:rRNA processing"/>
    <property type="evidence" value="ECO:0007669"/>
    <property type="project" value="UniProtKB-KW"/>
</dbReference>
<evidence type="ECO:0000259" key="10">
    <source>
        <dbReference type="Pfam" id="PF23769"/>
    </source>
</evidence>
<evidence type="ECO:0000256" key="9">
    <source>
        <dbReference type="SAM" id="MobiDB-lite"/>
    </source>
</evidence>
<proteinExistence type="predicted"/>
<evidence type="ECO:0000256" key="4">
    <source>
        <dbReference type="ARBA" id="ARBA00022574"/>
    </source>
</evidence>
<gene>
    <name evidence="11" type="ORF">NDN08_008041</name>
</gene>
<dbReference type="InterPro" id="IPR001680">
    <property type="entry name" value="WD40_rpt"/>
</dbReference>
<feature type="compositionally biased region" description="Acidic residues" evidence="9">
    <location>
        <begin position="698"/>
        <end position="714"/>
    </location>
</feature>
<sequence>MKDQWSTELYGGGSMSGRTASPVWSGNGRYVILPSGRSLKMYGFGQPDEAGNQISSLGRVKTLSEHIEGITAVADLGKFRCISTSTDGTARLWDLSDGSILRTIDVGYPIHAVAIQEGQRNRAYIAVGSELRRIEIMKGRTEASIGLNCNFIAAGPKSDTILGIRRRSVYVFSGNVAFENRSFVKFKHNRRITAVSLHPEDGSLAVGDEIGVITVYHNVVKLCGHVKGRKTLKGENVSQSKMHWHASSVLSLAYTNEGNILLSGGSEAVLVMWELSTGRKRFLPRIGGAILSISPRPSGTSYALTCGDNAVRFVSAASFSVVAQVRGIRPVDAFHQSSWSRSKLAKVCLLPDLKSPGVALVVGLPNVIQAYDMWRDEHLADIVISARNELFAFKDRATPSKGTTCKVQLACLSADGSFLVTLDVLRAKTSEDVEFVTETLRFNSIDPEGKFRVAAKVENPHGGAYTTSLVFHPRLNVVATSSSEGSINFWKLRKESDWYCSRSIGYRGFRCSSLCFSKDGSLLASACGPVLALWTLNEDGITDIDADPRILCHSPTNEYITSVSFTGSTESPLVITSSSRSVHVWNVITGSVWWSARMKVREFAADPLGENFAVIVNLSTSSESTPQCAVAIFEVSKPVPKRVFRFRHDVLAMSFVPVETGDQSALVLLAKDLEFIVLSENDSVRQTRARTESGNTADAEEELDQSEDAEMSDDDDHKKSREEDVDLNVALSASRRALSAFELPSHTLPSLTVTGPKFLMDMMTGSRDGDGDEDEAVPLREDLQQSESDDEKDEISGKNLRRSKQRQPFSEDLLKSFADAFATKQKS</sequence>
<dbReference type="Pfam" id="PF00400">
    <property type="entry name" value="WD40"/>
    <property type="match status" value="1"/>
</dbReference>
<keyword evidence="5" id="KW-0677">Repeat</keyword>
<dbReference type="GO" id="GO:2000234">
    <property type="term" value="P:positive regulation of rRNA processing"/>
    <property type="evidence" value="ECO:0007669"/>
    <property type="project" value="TreeGrafter"/>
</dbReference>
<dbReference type="Gene3D" id="2.130.10.10">
    <property type="entry name" value="YVTN repeat-like/Quinoprotein amine dehydrogenase"/>
    <property type="match status" value="3"/>
</dbReference>
<feature type="repeat" description="WD" evidence="8">
    <location>
        <begin position="242"/>
        <end position="283"/>
    </location>
</feature>
<dbReference type="GO" id="GO:0003723">
    <property type="term" value="F:RNA binding"/>
    <property type="evidence" value="ECO:0007669"/>
    <property type="project" value="InterPro"/>
</dbReference>
<dbReference type="AlphaFoldDB" id="A0AAV8UZ87"/>
<feature type="region of interest" description="Disordered" evidence="9">
    <location>
        <begin position="684"/>
        <end position="723"/>
    </location>
</feature>
<dbReference type="SMART" id="SM00320">
    <property type="entry name" value="WD40"/>
    <property type="match status" value="7"/>
</dbReference>
<protein>
    <recommendedName>
        <fullName evidence="10">WD repeat-containing protein 75 second beta-propeller domain-containing protein</fullName>
    </recommendedName>
</protein>
<dbReference type="Pfam" id="PF23769">
    <property type="entry name" value="Beta-prop_WDR75_2nd"/>
    <property type="match status" value="1"/>
</dbReference>
<dbReference type="GO" id="GO:0032040">
    <property type="term" value="C:small-subunit processome"/>
    <property type="evidence" value="ECO:0007669"/>
    <property type="project" value="InterPro"/>
</dbReference>
<dbReference type="InterPro" id="IPR015943">
    <property type="entry name" value="WD40/YVTN_repeat-like_dom_sf"/>
</dbReference>
<dbReference type="InterPro" id="IPR053826">
    <property type="entry name" value="WDR75"/>
</dbReference>
<evidence type="ECO:0000256" key="5">
    <source>
        <dbReference type="ARBA" id="ARBA00022737"/>
    </source>
</evidence>
<accession>A0AAV8UZ87</accession>
<keyword evidence="4 8" id="KW-0853">WD repeat</keyword>
<comment type="subcellular location">
    <subcellularLocation>
        <location evidence="1">Nucleus</location>
        <location evidence="1">Nucleolus</location>
    </subcellularLocation>
</comment>
<dbReference type="EMBL" id="JAMWBK010000002">
    <property type="protein sequence ID" value="KAJ8907938.1"/>
    <property type="molecule type" value="Genomic_DNA"/>
</dbReference>
<dbReference type="PANTHER" id="PTHR44215">
    <property type="entry name" value="WD REPEAT-CONTAINING PROTEIN 75"/>
    <property type="match status" value="1"/>
</dbReference>
<keyword evidence="6" id="KW-0804">Transcription</keyword>
<keyword evidence="12" id="KW-1185">Reference proteome</keyword>
<keyword evidence="3" id="KW-0698">rRNA processing</keyword>
<dbReference type="SUPFAM" id="SSF50978">
    <property type="entry name" value="WD40 repeat-like"/>
    <property type="match status" value="1"/>
</dbReference>
<evidence type="ECO:0000256" key="1">
    <source>
        <dbReference type="ARBA" id="ARBA00004604"/>
    </source>
</evidence>
<dbReference type="PANTHER" id="PTHR44215:SF1">
    <property type="entry name" value="WD REPEAT-CONTAINING PROTEIN 75"/>
    <property type="match status" value="1"/>
</dbReference>
<organism evidence="11 12">
    <name type="scientific">Rhodosorus marinus</name>
    <dbReference type="NCBI Taxonomy" id="101924"/>
    <lineage>
        <taxon>Eukaryota</taxon>
        <taxon>Rhodophyta</taxon>
        <taxon>Stylonematophyceae</taxon>
        <taxon>Stylonematales</taxon>
        <taxon>Stylonemataceae</taxon>
        <taxon>Rhodosorus</taxon>
    </lineage>
</organism>
<feature type="region of interest" description="Disordered" evidence="9">
    <location>
        <begin position="762"/>
        <end position="809"/>
    </location>
</feature>
<evidence type="ECO:0000256" key="2">
    <source>
        <dbReference type="ARBA" id="ARBA00022517"/>
    </source>
</evidence>